<keyword evidence="1" id="KW-0560">Oxidoreductase</keyword>
<dbReference type="Gene3D" id="3.40.50.720">
    <property type="entry name" value="NAD(P)-binding Rossmann-like Domain"/>
    <property type="match status" value="1"/>
</dbReference>
<dbReference type="GO" id="GO:0000166">
    <property type="term" value="F:nucleotide binding"/>
    <property type="evidence" value="ECO:0007669"/>
    <property type="project" value="InterPro"/>
</dbReference>
<dbReference type="GO" id="GO:0016491">
    <property type="term" value="F:oxidoreductase activity"/>
    <property type="evidence" value="ECO:0007669"/>
    <property type="project" value="UniProtKB-KW"/>
</dbReference>
<dbReference type="PANTHER" id="PTHR42840">
    <property type="entry name" value="NAD(P)-BINDING ROSSMANN-FOLD SUPERFAMILY PROTEIN-RELATED"/>
    <property type="match status" value="1"/>
</dbReference>
<feature type="non-terminal residue" evidence="3">
    <location>
        <position position="128"/>
    </location>
</feature>
<dbReference type="PANTHER" id="PTHR42840:SF3">
    <property type="entry name" value="BINDING ROSSMANN FOLD OXIDOREDUCTASE, PUTATIVE (AFU_ORTHOLOGUE AFUA_2G10240)-RELATED"/>
    <property type="match status" value="1"/>
</dbReference>
<protein>
    <recommendedName>
        <fullName evidence="2">Gfo/Idh/MocA-like oxidoreductase N-terminal domain-containing protein</fullName>
    </recommendedName>
</protein>
<feature type="domain" description="Gfo/Idh/MocA-like oxidoreductase N-terminal" evidence="2">
    <location>
        <begin position="2"/>
        <end position="110"/>
    </location>
</feature>
<dbReference type="Pfam" id="PF01408">
    <property type="entry name" value="GFO_IDH_MocA"/>
    <property type="match status" value="1"/>
</dbReference>
<dbReference type="InterPro" id="IPR036291">
    <property type="entry name" value="NAD(P)-bd_dom_sf"/>
</dbReference>
<evidence type="ECO:0000313" key="3">
    <source>
        <dbReference type="EMBL" id="SVE32526.1"/>
    </source>
</evidence>
<proteinExistence type="predicted"/>
<organism evidence="3">
    <name type="scientific">marine metagenome</name>
    <dbReference type="NCBI Taxonomy" id="408172"/>
    <lineage>
        <taxon>unclassified sequences</taxon>
        <taxon>metagenomes</taxon>
        <taxon>ecological metagenomes</taxon>
    </lineage>
</organism>
<reference evidence="3" key="1">
    <citation type="submission" date="2018-05" db="EMBL/GenBank/DDBJ databases">
        <authorList>
            <person name="Lanie J.A."/>
            <person name="Ng W.-L."/>
            <person name="Kazmierczak K.M."/>
            <person name="Andrzejewski T.M."/>
            <person name="Davidsen T.M."/>
            <person name="Wayne K.J."/>
            <person name="Tettelin H."/>
            <person name="Glass J.I."/>
            <person name="Rusch D."/>
            <person name="Podicherti R."/>
            <person name="Tsui H.-C.T."/>
            <person name="Winkler M.E."/>
        </authorList>
    </citation>
    <scope>NUCLEOTIDE SEQUENCE</scope>
</reference>
<accession>A0A383CJG1</accession>
<evidence type="ECO:0000259" key="2">
    <source>
        <dbReference type="Pfam" id="PF01408"/>
    </source>
</evidence>
<sequence length="128" mass="14021">MINIALMGAGRIGKMHAEIITAHPEANLQYVYDVNKEFSSQVAKKHNAELVNSPEEAINSDTINAILIASATPTHTQFITMGAKAGKAVFCEKPIDLDINKVNECMEAINGIDIPLQIGFNRRFDNSH</sequence>
<dbReference type="InterPro" id="IPR000683">
    <property type="entry name" value="Gfo/Idh/MocA-like_OxRdtase_N"/>
</dbReference>
<name>A0A383CJG1_9ZZZZ</name>
<dbReference type="EMBL" id="UINC01209487">
    <property type="protein sequence ID" value="SVE32526.1"/>
    <property type="molecule type" value="Genomic_DNA"/>
</dbReference>
<dbReference type="SUPFAM" id="SSF51735">
    <property type="entry name" value="NAD(P)-binding Rossmann-fold domains"/>
    <property type="match status" value="1"/>
</dbReference>
<dbReference type="AlphaFoldDB" id="A0A383CJG1"/>
<gene>
    <name evidence="3" type="ORF">METZ01_LOCUS485380</name>
</gene>
<evidence type="ECO:0000256" key="1">
    <source>
        <dbReference type="ARBA" id="ARBA00023002"/>
    </source>
</evidence>